<gene>
    <name evidence="1" type="ORF">MIND_01310900</name>
</gene>
<protein>
    <recommendedName>
        <fullName evidence="3">F-box domain-containing protein</fullName>
    </recommendedName>
</protein>
<reference evidence="1" key="1">
    <citation type="submission" date="2020-05" db="EMBL/GenBank/DDBJ databases">
        <title>Mycena genomes resolve the evolution of fungal bioluminescence.</title>
        <authorList>
            <person name="Tsai I.J."/>
        </authorList>
    </citation>
    <scope>NUCLEOTIDE SEQUENCE</scope>
    <source>
        <strain evidence="1">171206Taipei</strain>
    </source>
</reference>
<dbReference type="OrthoDB" id="2987979at2759"/>
<proteinExistence type="predicted"/>
<evidence type="ECO:0008006" key="3">
    <source>
        <dbReference type="Google" id="ProtNLM"/>
    </source>
</evidence>
<keyword evidence="2" id="KW-1185">Reference proteome</keyword>
<evidence type="ECO:0000313" key="1">
    <source>
        <dbReference type="EMBL" id="KAF7290703.1"/>
    </source>
</evidence>
<sequence length="301" mass="34680">MGSVELPEDVWRYVAAFIPNNHLITLISVNGPLFNIALDEIYRVVRWEKLDRYFLRDLERLRLPFLAARVRKLHIRGWFIEYLIQRDELLRLSNQVLTCKKSPPTFSASGNASAREILVAMTEAMQLMTGVIDYTFEWRDLSLTRESACLLKVGRATFGNLRRLSFFAQMKNYGRFMVDIDFPALEELQVSFDYDADNTCIAVNAYILQSLVAPFVNTHARSLNILRVSSLANDDLAPLFRTLVLFPRLLVLGVELPFDNTHLADVVFECFKAHTQGLRVFTASRFGTGIFWPRFSERCRP</sequence>
<accession>A0A8H6VUM3</accession>
<name>A0A8H6VUM3_9AGAR</name>
<dbReference type="GeneID" id="59352081"/>
<organism evidence="1 2">
    <name type="scientific">Mycena indigotica</name>
    <dbReference type="NCBI Taxonomy" id="2126181"/>
    <lineage>
        <taxon>Eukaryota</taxon>
        <taxon>Fungi</taxon>
        <taxon>Dikarya</taxon>
        <taxon>Basidiomycota</taxon>
        <taxon>Agaricomycotina</taxon>
        <taxon>Agaricomycetes</taxon>
        <taxon>Agaricomycetidae</taxon>
        <taxon>Agaricales</taxon>
        <taxon>Marasmiineae</taxon>
        <taxon>Mycenaceae</taxon>
        <taxon>Mycena</taxon>
    </lineage>
</organism>
<evidence type="ECO:0000313" key="2">
    <source>
        <dbReference type="Proteomes" id="UP000636479"/>
    </source>
</evidence>
<comment type="caution">
    <text evidence="1">The sequence shown here is derived from an EMBL/GenBank/DDBJ whole genome shotgun (WGS) entry which is preliminary data.</text>
</comment>
<dbReference type="Proteomes" id="UP000636479">
    <property type="component" value="Unassembled WGS sequence"/>
</dbReference>
<dbReference type="EMBL" id="JACAZF010000014">
    <property type="protein sequence ID" value="KAF7290703.1"/>
    <property type="molecule type" value="Genomic_DNA"/>
</dbReference>
<dbReference type="RefSeq" id="XP_037214063.1">
    <property type="nucleotide sequence ID" value="XM_037369565.1"/>
</dbReference>
<dbReference type="AlphaFoldDB" id="A0A8H6VUM3"/>